<keyword evidence="4" id="KW-1185">Reference proteome</keyword>
<dbReference type="AlphaFoldDB" id="B4CWF8"/>
<dbReference type="RefSeq" id="WP_006978322.1">
    <property type="nucleotide sequence ID" value="NZ_ABVL01000002.1"/>
</dbReference>
<feature type="chain" id="PRO_5002800168" description="Rhamnogalacturonase A/B/Epimerase-like pectate lyase domain-containing protein" evidence="1">
    <location>
        <begin position="23"/>
        <end position="570"/>
    </location>
</feature>
<dbReference type="Proteomes" id="UP000005824">
    <property type="component" value="Unassembled WGS sequence"/>
</dbReference>
<keyword evidence="1" id="KW-0732">Signal</keyword>
<evidence type="ECO:0000259" key="2">
    <source>
        <dbReference type="Pfam" id="PF12708"/>
    </source>
</evidence>
<evidence type="ECO:0000313" key="4">
    <source>
        <dbReference type="Proteomes" id="UP000005824"/>
    </source>
</evidence>
<evidence type="ECO:0000256" key="1">
    <source>
        <dbReference type="SAM" id="SignalP"/>
    </source>
</evidence>
<organism evidence="3 4">
    <name type="scientific">Chthoniobacter flavus Ellin428</name>
    <dbReference type="NCBI Taxonomy" id="497964"/>
    <lineage>
        <taxon>Bacteria</taxon>
        <taxon>Pseudomonadati</taxon>
        <taxon>Verrucomicrobiota</taxon>
        <taxon>Spartobacteria</taxon>
        <taxon>Chthoniobacterales</taxon>
        <taxon>Chthoniobacteraceae</taxon>
        <taxon>Chthoniobacter</taxon>
    </lineage>
</organism>
<proteinExistence type="predicted"/>
<evidence type="ECO:0000313" key="3">
    <source>
        <dbReference type="EMBL" id="EDY21750.1"/>
    </source>
</evidence>
<dbReference type="InParanoid" id="B4CWF8"/>
<feature type="signal peptide" evidence="1">
    <location>
        <begin position="1"/>
        <end position="22"/>
    </location>
</feature>
<feature type="domain" description="Rhamnogalacturonase A/B/Epimerase-like pectate lyase" evidence="2">
    <location>
        <begin position="76"/>
        <end position="157"/>
    </location>
</feature>
<dbReference type="Pfam" id="PF12708">
    <property type="entry name" value="Pect-lyase_RHGA_epim"/>
    <property type="match status" value="1"/>
</dbReference>
<dbReference type="EMBL" id="ABVL01000002">
    <property type="protein sequence ID" value="EDY21750.1"/>
    <property type="molecule type" value="Genomic_DNA"/>
</dbReference>
<dbReference type="Gene3D" id="2.160.20.10">
    <property type="entry name" value="Single-stranded right-handed beta-helix, Pectin lyase-like"/>
    <property type="match status" value="2"/>
</dbReference>
<protein>
    <recommendedName>
        <fullName evidence="2">Rhamnogalacturonase A/B/Epimerase-like pectate lyase domain-containing protein</fullName>
    </recommendedName>
</protein>
<dbReference type="InterPro" id="IPR011050">
    <property type="entry name" value="Pectin_lyase_fold/virulence"/>
</dbReference>
<dbReference type="SUPFAM" id="SSF51126">
    <property type="entry name" value="Pectin lyase-like"/>
    <property type="match status" value="1"/>
</dbReference>
<dbReference type="InterPro" id="IPR024535">
    <property type="entry name" value="RHGA/B-epi-like_pectate_lyase"/>
</dbReference>
<dbReference type="InterPro" id="IPR012334">
    <property type="entry name" value="Pectin_lyas_fold"/>
</dbReference>
<dbReference type="eggNOG" id="COG5434">
    <property type="taxonomic scope" value="Bacteria"/>
</dbReference>
<sequence length="570" mass="60838" precursor="true">MRTLVRALVSSRIDAITALAFAALLASTAPSPGQQLTAADLPGPDGIIYPDWRYAGIPGGIPTNLVVRATITNAPNTDIAAALESAAATASAAGGGVVSIPAGTYYLSRPICIRQSNVVIRGAGQTSTTLLFQFQAPVNNVVFYQNPAGVTTLYNNTFIQAQADPNGLNRIAISARDSSGTLHLVTQLAKATGTWGDAFSIGTTGSAIRALVGTGAHDVVAEADYDSGATLTKTATYTLNNSTDPNAIPQPSLLGAINFCGSGFNTSNILLTASATRGQTTVQVPSGHGINPGDLVQIQAPSTPTWNAETGNACVTADLFRVCQYIVASVTATSVTFTQPLRIDYPIADGSDVTNAYIKRILPISGCGVESLTLQQPYNVWTSGLVFSWAYQCWAKNVQIKKPGRMPIYFSPAKNCEMRDSICNDAWYKGEAGTAYCSWDRAYDSLADNMTTYELRHAPLVQWSASGNVFRNSTFSDSDAQWHAGWANENLFENCTILSDRGNGGYGYGMYSSAPGDTLHGPNGPRDVVYNCDGDEPAGWRVARWFEPAMALPSQSHRFRYRRRRAGDDK</sequence>
<accession>B4CWF8</accession>
<gene>
    <name evidence="3" type="ORF">CfE428DRAFT_0995</name>
</gene>
<name>B4CWF8_9BACT</name>
<comment type="caution">
    <text evidence="3">The sequence shown here is derived from an EMBL/GenBank/DDBJ whole genome shotgun (WGS) entry which is preliminary data.</text>
</comment>
<reference evidence="3 4" key="1">
    <citation type="journal article" date="2011" name="J. Bacteriol.">
        <title>Genome sequence of Chthoniobacter flavus Ellin428, an aerobic heterotrophic soil bacterium.</title>
        <authorList>
            <person name="Kant R."/>
            <person name="van Passel M.W."/>
            <person name="Palva A."/>
            <person name="Lucas S."/>
            <person name="Lapidus A."/>
            <person name="Glavina Del Rio T."/>
            <person name="Dalin E."/>
            <person name="Tice H."/>
            <person name="Bruce D."/>
            <person name="Goodwin L."/>
            <person name="Pitluck S."/>
            <person name="Larimer F.W."/>
            <person name="Land M.L."/>
            <person name="Hauser L."/>
            <person name="Sangwan P."/>
            <person name="de Vos W.M."/>
            <person name="Janssen P.H."/>
            <person name="Smidt H."/>
        </authorList>
    </citation>
    <scope>NUCLEOTIDE SEQUENCE [LARGE SCALE GENOMIC DNA]</scope>
    <source>
        <strain evidence="3 4">Ellin428</strain>
    </source>
</reference>
<dbReference type="STRING" id="497964.CfE428DRAFT_0995"/>